<comment type="caution">
    <text evidence="3">The sequence shown here is derived from an EMBL/GenBank/DDBJ whole genome shotgun (WGS) entry which is preliminary data.</text>
</comment>
<name>A0AAD8LN04_TARER</name>
<dbReference type="InterPro" id="IPR000313">
    <property type="entry name" value="PWWP_dom"/>
</dbReference>
<dbReference type="EMBL" id="JAUHHV010000001">
    <property type="protein sequence ID" value="KAK1441207.1"/>
    <property type="molecule type" value="Genomic_DNA"/>
</dbReference>
<protein>
    <recommendedName>
        <fullName evidence="2">PWWP domain-containing protein</fullName>
    </recommendedName>
</protein>
<dbReference type="InterPro" id="IPR052657">
    <property type="entry name" value="PDP_family_Arabidopsis"/>
</dbReference>
<dbReference type="SMART" id="SM00293">
    <property type="entry name" value="PWWP"/>
    <property type="match status" value="1"/>
</dbReference>
<dbReference type="CDD" id="cd05162">
    <property type="entry name" value="PWWP"/>
    <property type="match status" value="1"/>
</dbReference>
<proteinExistence type="predicted"/>
<feature type="region of interest" description="Disordered" evidence="1">
    <location>
        <begin position="1"/>
        <end position="168"/>
    </location>
</feature>
<feature type="compositionally biased region" description="Acidic residues" evidence="1">
    <location>
        <begin position="1"/>
        <end position="10"/>
    </location>
</feature>
<feature type="compositionally biased region" description="Basic and acidic residues" evidence="1">
    <location>
        <begin position="27"/>
        <end position="66"/>
    </location>
</feature>
<evidence type="ECO:0000313" key="3">
    <source>
        <dbReference type="EMBL" id="KAK1441207.1"/>
    </source>
</evidence>
<evidence type="ECO:0000256" key="1">
    <source>
        <dbReference type="SAM" id="MobiDB-lite"/>
    </source>
</evidence>
<feature type="compositionally biased region" description="Acidic residues" evidence="1">
    <location>
        <begin position="75"/>
        <end position="87"/>
    </location>
</feature>
<accession>A0AAD8LN04</accession>
<feature type="compositionally biased region" description="Basic and acidic residues" evidence="1">
    <location>
        <begin position="507"/>
        <end position="524"/>
    </location>
</feature>
<feature type="compositionally biased region" description="Basic and acidic residues" evidence="1">
    <location>
        <begin position="88"/>
        <end position="99"/>
    </location>
</feature>
<evidence type="ECO:0000259" key="2">
    <source>
        <dbReference type="PROSITE" id="PS50812"/>
    </source>
</evidence>
<evidence type="ECO:0000313" key="4">
    <source>
        <dbReference type="Proteomes" id="UP001229421"/>
    </source>
</evidence>
<dbReference type="Pfam" id="PF00855">
    <property type="entry name" value="PWWP"/>
    <property type="match status" value="1"/>
</dbReference>
<gene>
    <name evidence="3" type="ORF">QVD17_07048</name>
</gene>
<organism evidence="3 4">
    <name type="scientific">Tagetes erecta</name>
    <name type="common">African marigold</name>
    <dbReference type="NCBI Taxonomy" id="13708"/>
    <lineage>
        <taxon>Eukaryota</taxon>
        <taxon>Viridiplantae</taxon>
        <taxon>Streptophyta</taxon>
        <taxon>Embryophyta</taxon>
        <taxon>Tracheophyta</taxon>
        <taxon>Spermatophyta</taxon>
        <taxon>Magnoliopsida</taxon>
        <taxon>eudicotyledons</taxon>
        <taxon>Gunneridae</taxon>
        <taxon>Pentapetalae</taxon>
        <taxon>asterids</taxon>
        <taxon>campanulids</taxon>
        <taxon>Asterales</taxon>
        <taxon>Asteraceae</taxon>
        <taxon>Asteroideae</taxon>
        <taxon>Heliantheae alliance</taxon>
        <taxon>Tageteae</taxon>
        <taxon>Tagetes</taxon>
    </lineage>
</organism>
<feature type="compositionally biased region" description="Basic and acidic residues" evidence="1">
    <location>
        <begin position="422"/>
        <end position="437"/>
    </location>
</feature>
<dbReference type="Gene3D" id="2.30.30.140">
    <property type="match status" value="1"/>
</dbReference>
<feature type="region of interest" description="Disordered" evidence="1">
    <location>
        <begin position="507"/>
        <end position="549"/>
    </location>
</feature>
<dbReference type="PROSITE" id="PS50812">
    <property type="entry name" value="PWWP"/>
    <property type="match status" value="1"/>
</dbReference>
<keyword evidence="4" id="KW-1185">Reference proteome</keyword>
<reference evidence="3" key="1">
    <citation type="journal article" date="2023" name="bioRxiv">
        <title>Improved chromosome-level genome assembly for marigold (Tagetes erecta).</title>
        <authorList>
            <person name="Jiang F."/>
            <person name="Yuan L."/>
            <person name="Wang S."/>
            <person name="Wang H."/>
            <person name="Xu D."/>
            <person name="Wang A."/>
            <person name="Fan W."/>
        </authorList>
    </citation>
    <scope>NUCLEOTIDE SEQUENCE</scope>
    <source>
        <strain evidence="3">WSJ</strain>
        <tissue evidence="3">Leaf</tissue>
    </source>
</reference>
<dbReference type="Proteomes" id="UP001229421">
    <property type="component" value="Unassembled WGS sequence"/>
</dbReference>
<dbReference type="AlphaFoldDB" id="A0AAD8LN04"/>
<dbReference type="PANTHER" id="PTHR10688">
    <property type="entry name" value="PWWP DOMAIN-CONTAINING PROTEIN"/>
    <property type="match status" value="1"/>
</dbReference>
<feature type="region of interest" description="Disordered" evidence="1">
    <location>
        <begin position="385"/>
        <end position="486"/>
    </location>
</feature>
<feature type="compositionally biased region" description="Acidic residues" evidence="1">
    <location>
        <begin position="108"/>
        <end position="118"/>
    </location>
</feature>
<dbReference type="SUPFAM" id="SSF63748">
    <property type="entry name" value="Tudor/PWWP/MBT"/>
    <property type="match status" value="1"/>
</dbReference>
<dbReference type="PANTHER" id="PTHR10688:SF18">
    <property type="entry name" value="NON-SPECIFIC SERINE_THREONINE PROTEIN KINASE"/>
    <property type="match status" value="1"/>
</dbReference>
<sequence length="663" mass="73218">MVQDDKDDTEGEVRKNQEQVEVNEVMEGEKEGDFGNLADDGKNDKDEEFMKDQEKGEENEVMENSKEGLFGNFSDDNDDKDEEELIEQGERNEDTENPKEGLFGNLSDDNDDDDDDKDDGMNVDCNENGTSRATDLDGSLADEHGENGSEDPMDVSLSAEKEQNNENGTKTVAMEDLNKNVEENVEIREDDGLTLAENKGEHHDFVVGDFVWGKIKSHPWWPGQIYDASDASDNAAKVKHEGDILVAYFGDGSFSWCSPMQLKPFIDHFPELAKQSDSKKFVNAVKMALGEVNKLLEVELMCKCKPVSRVDGAGVVNRGIKKGVRVPKGNTIKVLMDRMEPVELFSTLKGLATMDPGSGLAELELTLLKSCLNVFYRTRGGYLEEYDTRNNGPSDSVDNGDGKSSQRKQKSVAELLGEDECHEPKIKKTKISKEGGSGKRKRKALVVSVTPESDNESGGAGDGGGVEEDTMSPRQRKKSKYLSPPYLSPISGGKVSIFISGSGSFKEPKLETEKVSEKHHEDTSKSSGKRTRQKRGTREASLPQEEQKTTIDTDLDAKMVLQGLLLVAHDPTSSVHENLNLPEVTGFISSYRSSSFKDGSSCQIDQKKNTEETSDVSCIKQKLESMIVIVQRCDETEMNGDVKASLEAGMQEVLEKVGKLKRK</sequence>
<feature type="domain" description="PWWP" evidence="2">
    <location>
        <begin position="207"/>
        <end position="268"/>
    </location>
</feature>